<sequence>MFLLTLKIMLEQIALRDTETQAC</sequence>
<reference evidence="1" key="1">
    <citation type="submission" date="2014-11" db="EMBL/GenBank/DDBJ databases">
        <authorList>
            <person name="Amaro Gonzalez C."/>
        </authorList>
    </citation>
    <scope>NUCLEOTIDE SEQUENCE</scope>
</reference>
<dbReference type="AlphaFoldDB" id="A0A0E9VD22"/>
<reference evidence="1" key="2">
    <citation type="journal article" date="2015" name="Fish Shellfish Immunol.">
        <title>Early steps in the European eel (Anguilla anguilla)-Vibrio vulnificus interaction in the gills: Role of the RtxA13 toxin.</title>
        <authorList>
            <person name="Callol A."/>
            <person name="Pajuelo D."/>
            <person name="Ebbesson L."/>
            <person name="Teles M."/>
            <person name="MacKenzie S."/>
            <person name="Amaro C."/>
        </authorList>
    </citation>
    <scope>NUCLEOTIDE SEQUENCE</scope>
</reference>
<protein>
    <submittedName>
        <fullName evidence="1">Uncharacterized protein</fullName>
    </submittedName>
</protein>
<proteinExistence type="predicted"/>
<organism evidence="1">
    <name type="scientific">Anguilla anguilla</name>
    <name type="common">European freshwater eel</name>
    <name type="synonym">Muraena anguilla</name>
    <dbReference type="NCBI Taxonomy" id="7936"/>
    <lineage>
        <taxon>Eukaryota</taxon>
        <taxon>Metazoa</taxon>
        <taxon>Chordata</taxon>
        <taxon>Craniata</taxon>
        <taxon>Vertebrata</taxon>
        <taxon>Euteleostomi</taxon>
        <taxon>Actinopterygii</taxon>
        <taxon>Neopterygii</taxon>
        <taxon>Teleostei</taxon>
        <taxon>Anguilliformes</taxon>
        <taxon>Anguillidae</taxon>
        <taxon>Anguilla</taxon>
    </lineage>
</organism>
<accession>A0A0E9VD22</accession>
<name>A0A0E9VD22_ANGAN</name>
<dbReference type="EMBL" id="GBXM01032676">
    <property type="protein sequence ID" value="JAH75901.1"/>
    <property type="molecule type" value="Transcribed_RNA"/>
</dbReference>
<evidence type="ECO:0000313" key="1">
    <source>
        <dbReference type="EMBL" id="JAH75901.1"/>
    </source>
</evidence>